<dbReference type="InParanoid" id="A0A165JXN6"/>
<comment type="similarity">
    <text evidence="1">Belongs to the iron/ascorbate-dependent oxidoreductase family.</text>
</comment>
<evidence type="ECO:0000259" key="2">
    <source>
        <dbReference type="Pfam" id="PF03171"/>
    </source>
</evidence>
<sequence length="291" mass="32845">MVGVANGTSLPVTVVQGRGIETAPLETVNYERLTKNDSLEIQKLFRVAQSPGFFYLDLQRGTPQDGYLTDLKGLYKLGESYYSQSKEVKMKDFRKDQDRGYKSDIDAETFEIAREEAFNTSSASFPASMRSHSGLIKDFISSSHTITMTMLSHLSDSMGLEGDARFEHRHRDGQSSDCALKMESAPMWDRLEDIPPSEHTDMGTLTLLFCDDYTTQLRIPGTEDTWAFINPKPGHAIVNVADSLQAMSDKKLLSCLHRVSQPVPGAKNRFCVLYYLRPEHAWLNQRKEESN</sequence>
<evidence type="ECO:0000313" key="3">
    <source>
        <dbReference type="EMBL" id="KZF26755.1"/>
    </source>
</evidence>
<reference evidence="3 4" key="1">
    <citation type="journal article" date="2016" name="Fungal Biol.">
        <title>The genome of Xylona heveae provides a window into fungal endophytism.</title>
        <authorList>
            <person name="Gazis R."/>
            <person name="Kuo A."/>
            <person name="Riley R."/>
            <person name="LaButti K."/>
            <person name="Lipzen A."/>
            <person name="Lin J."/>
            <person name="Amirebrahimi M."/>
            <person name="Hesse C.N."/>
            <person name="Spatafora J.W."/>
            <person name="Henrissat B."/>
            <person name="Hainaut M."/>
            <person name="Grigoriev I.V."/>
            <person name="Hibbett D.S."/>
        </authorList>
    </citation>
    <scope>NUCLEOTIDE SEQUENCE [LARGE SCALE GENOMIC DNA]</scope>
    <source>
        <strain evidence="3 4">TC161</strain>
    </source>
</reference>
<evidence type="ECO:0000313" key="4">
    <source>
        <dbReference type="Proteomes" id="UP000076632"/>
    </source>
</evidence>
<dbReference type="Gene3D" id="2.60.120.330">
    <property type="entry name" value="B-lactam Antibiotic, Isopenicillin N Synthase, Chain"/>
    <property type="match status" value="1"/>
</dbReference>
<dbReference type="SUPFAM" id="SSF51197">
    <property type="entry name" value="Clavaminate synthase-like"/>
    <property type="match status" value="1"/>
</dbReference>
<dbReference type="GeneID" id="28899793"/>
<keyword evidence="4" id="KW-1185">Reference proteome</keyword>
<dbReference type="OMA" id="TFEYYEI"/>
<protein>
    <submittedName>
        <fullName evidence="3">Clavaminate synthase-like protein</fullName>
    </submittedName>
</protein>
<dbReference type="AlphaFoldDB" id="A0A165JXN6"/>
<evidence type="ECO:0000256" key="1">
    <source>
        <dbReference type="ARBA" id="ARBA00008056"/>
    </source>
</evidence>
<dbReference type="STRING" id="1328760.A0A165JXN6"/>
<name>A0A165JXN6_XYLHT</name>
<dbReference type="PANTHER" id="PTHR47990">
    <property type="entry name" value="2-OXOGLUTARATE (2OG) AND FE(II)-DEPENDENT OXYGENASE SUPERFAMILY PROTEIN-RELATED"/>
    <property type="match status" value="1"/>
</dbReference>
<organism evidence="3 4">
    <name type="scientific">Xylona heveae (strain CBS 132557 / TC161)</name>
    <dbReference type="NCBI Taxonomy" id="1328760"/>
    <lineage>
        <taxon>Eukaryota</taxon>
        <taxon>Fungi</taxon>
        <taxon>Dikarya</taxon>
        <taxon>Ascomycota</taxon>
        <taxon>Pezizomycotina</taxon>
        <taxon>Xylonomycetes</taxon>
        <taxon>Xylonales</taxon>
        <taxon>Xylonaceae</taxon>
        <taxon>Xylona</taxon>
    </lineage>
</organism>
<dbReference type="OrthoDB" id="288590at2759"/>
<dbReference type="InterPro" id="IPR050231">
    <property type="entry name" value="Iron_ascorbate_oxido_reductase"/>
</dbReference>
<dbReference type="RefSeq" id="XP_018192310.1">
    <property type="nucleotide sequence ID" value="XM_018334656.1"/>
</dbReference>
<dbReference type="EMBL" id="KV407454">
    <property type="protein sequence ID" value="KZF26755.1"/>
    <property type="molecule type" value="Genomic_DNA"/>
</dbReference>
<gene>
    <name evidence="3" type="ORF">L228DRAFT_265122</name>
</gene>
<proteinExistence type="inferred from homology"/>
<feature type="domain" description="Isopenicillin N synthase-like Fe(2+) 2OG dioxygenase" evidence="2">
    <location>
        <begin position="193"/>
        <end position="277"/>
    </location>
</feature>
<dbReference type="Pfam" id="PF03171">
    <property type="entry name" value="2OG-FeII_Oxy"/>
    <property type="match status" value="1"/>
</dbReference>
<accession>A0A165JXN6</accession>
<dbReference type="InterPro" id="IPR027443">
    <property type="entry name" value="IPNS-like_sf"/>
</dbReference>
<dbReference type="InterPro" id="IPR044861">
    <property type="entry name" value="IPNS-like_FE2OG_OXY"/>
</dbReference>
<dbReference type="Proteomes" id="UP000076632">
    <property type="component" value="Unassembled WGS sequence"/>
</dbReference>